<reference evidence="3" key="1">
    <citation type="submission" date="2021-02" db="EMBL/GenBank/DDBJ databases">
        <authorList>
            <person name="Nowell W R."/>
        </authorList>
    </citation>
    <scope>NUCLEOTIDE SEQUENCE</scope>
</reference>
<sequence length="236" mass="27176">MSAKEEQLQEIEALNSIYPDEIIVLSEDPFPKFTLMVKPTTNDEDSLKPFLQLEITFHENYPEQAPQITIIDSANVDDTSAFDSEIQKICEENLGMPVIFTLASDLSEQLSIQSENRQIRQREALERRQREEEEAEHKRFEGTRVTVESFIKWKVKFDAEQNELKKTVKVDETELKKLTGRQLFEKDRSLYDSDIQFISSEGGEVVEVDESLFEDMLDLELDDAGSTGIDLSDVNE</sequence>
<gene>
    <name evidence="3" type="ORF">EDS130_LOCUS13112</name>
    <name evidence="2" type="ORF">XAT740_LOCUS3538</name>
</gene>
<dbReference type="SMART" id="SM00591">
    <property type="entry name" value="RWD"/>
    <property type="match status" value="1"/>
</dbReference>
<dbReference type="OrthoDB" id="277175at2759"/>
<evidence type="ECO:0000313" key="4">
    <source>
        <dbReference type="Proteomes" id="UP000663828"/>
    </source>
</evidence>
<evidence type="ECO:0000259" key="1">
    <source>
        <dbReference type="PROSITE" id="PS50908"/>
    </source>
</evidence>
<dbReference type="Gene3D" id="3.10.110.10">
    <property type="entry name" value="Ubiquitin Conjugating Enzyme"/>
    <property type="match status" value="1"/>
</dbReference>
<dbReference type="PROSITE" id="PS50908">
    <property type="entry name" value="RWD"/>
    <property type="match status" value="1"/>
</dbReference>
<evidence type="ECO:0000313" key="3">
    <source>
        <dbReference type="EMBL" id="CAF0965759.1"/>
    </source>
</evidence>
<dbReference type="Proteomes" id="UP000663852">
    <property type="component" value="Unassembled WGS sequence"/>
</dbReference>
<dbReference type="InterPro" id="IPR016135">
    <property type="entry name" value="UBQ-conjugating_enzyme/RWD"/>
</dbReference>
<dbReference type="EMBL" id="CAJNOR010000136">
    <property type="protein sequence ID" value="CAF0812508.1"/>
    <property type="molecule type" value="Genomic_DNA"/>
</dbReference>
<proteinExistence type="predicted"/>
<organism evidence="3 5">
    <name type="scientific">Adineta ricciae</name>
    <name type="common">Rotifer</name>
    <dbReference type="NCBI Taxonomy" id="249248"/>
    <lineage>
        <taxon>Eukaryota</taxon>
        <taxon>Metazoa</taxon>
        <taxon>Spiralia</taxon>
        <taxon>Gnathifera</taxon>
        <taxon>Rotifera</taxon>
        <taxon>Eurotatoria</taxon>
        <taxon>Bdelloidea</taxon>
        <taxon>Adinetida</taxon>
        <taxon>Adinetidae</taxon>
        <taxon>Adineta</taxon>
    </lineage>
</organism>
<dbReference type="InterPro" id="IPR006575">
    <property type="entry name" value="RWD_dom"/>
</dbReference>
<keyword evidence="4" id="KW-1185">Reference proteome</keyword>
<dbReference type="SUPFAM" id="SSF54495">
    <property type="entry name" value="UBC-like"/>
    <property type="match status" value="1"/>
</dbReference>
<accession>A0A814E7S7</accession>
<dbReference type="AlphaFoldDB" id="A0A814E7S7"/>
<dbReference type="PANTHER" id="PTHR12292">
    <property type="entry name" value="RWD DOMAIN-CONTAINING PROTEIN"/>
    <property type="match status" value="1"/>
</dbReference>
<name>A0A814E7S7_ADIRI</name>
<evidence type="ECO:0000313" key="5">
    <source>
        <dbReference type="Proteomes" id="UP000663852"/>
    </source>
</evidence>
<feature type="domain" description="RWD" evidence="1">
    <location>
        <begin position="9"/>
        <end position="113"/>
    </location>
</feature>
<dbReference type="Proteomes" id="UP000663828">
    <property type="component" value="Unassembled WGS sequence"/>
</dbReference>
<comment type="caution">
    <text evidence="3">The sequence shown here is derived from an EMBL/GenBank/DDBJ whole genome shotgun (WGS) entry which is preliminary data.</text>
</comment>
<dbReference type="Pfam" id="PF05773">
    <property type="entry name" value="RWD"/>
    <property type="match status" value="1"/>
</dbReference>
<dbReference type="InterPro" id="IPR040213">
    <property type="entry name" value="GIR2-like"/>
</dbReference>
<evidence type="ECO:0000313" key="2">
    <source>
        <dbReference type="EMBL" id="CAF0812508.1"/>
    </source>
</evidence>
<dbReference type="EMBL" id="CAJNOJ010000051">
    <property type="protein sequence ID" value="CAF0965759.1"/>
    <property type="molecule type" value="Genomic_DNA"/>
</dbReference>
<protein>
    <recommendedName>
        <fullName evidence="1">RWD domain-containing protein</fullName>
    </recommendedName>
</protein>